<protein>
    <recommendedName>
        <fullName evidence="1">MOSC domain-containing protein</fullName>
    </recommendedName>
</protein>
<proteinExistence type="predicted"/>
<name>A0A066ZZT4_HYDMR</name>
<dbReference type="STRING" id="28885.EI16_06145"/>
<dbReference type="GO" id="GO:0003824">
    <property type="term" value="F:catalytic activity"/>
    <property type="evidence" value="ECO:0007669"/>
    <property type="project" value="InterPro"/>
</dbReference>
<dbReference type="InterPro" id="IPR011037">
    <property type="entry name" value="Pyrv_Knase-like_insert_dom_sf"/>
</dbReference>
<keyword evidence="3" id="KW-1185">Reference proteome</keyword>
<dbReference type="Gene3D" id="2.40.33.20">
    <property type="entry name" value="PK beta-barrel domain-like"/>
    <property type="match status" value="1"/>
</dbReference>
<sequence length="220" mass="24364">MKILSVNIGQTRPYPWRNGTESAILKSPVEGNGVAVTTLGLEGDEQADLRVHGGEDKAVLCIPQSNYALFEIHQGFGFLGENLTLSDVDETQIQLGDQLQVGSAVLEVTQPRSPCWKLNEITQDSQFLKRYADSGRVGFYCRVLQPGTLERNEQVSLLHPEVDNEHPAISIQSLFLAKHRVQSRNAQSGDLELLALAVQHPALSSAWRQELTKLLENQQP</sequence>
<dbReference type="SUPFAM" id="SSF50800">
    <property type="entry name" value="PK beta-barrel domain-like"/>
    <property type="match status" value="1"/>
</dbReference>
<dbReference type="AlphaFoldDB" id="A0A066ZZT4"/>
<reference evidence="2 3" key="1">
    <citation type="submission" date="2014-04" db="EMBL/GenBank/DDBJ databases">
        <title>Draft genome sequence of Hydrogenovibrio marinus MH-110, a model organism for aerobic H2 metabolism.</title>
        <authorList>
            <person name="Cha H.J."/>
            <person name="Jo B.H."/>
            <person name="Hwang B.H."/>
        </authorList>
    </citation>
    <scope>NUCLEOTIDE SEQUENCE [LARGE SCALE GENOMIC DNA]</scope>
    <source>
        <strain evidence="2 3">MH-110</strain>
    </source>
</reference>
<dbReference type="GO" id="GO:0030170">
    <property type="term" value="F:pyridoxal phosphate binding"/>
    <property type="evidence" value="ECO:0007669"/>
    <property type="project" value="InterPro"/>
</dbReference>
<accession>A0A066ZZT4</accession>
<dbReference type="Pfam" id="PF03473">
    <property type="entry name" value="MOSC"/>
    <property type="match status" value="1"/>
</dbReference>
<comment type="caution">
    <text evidence="2">The sequence shown here is derived from an EMBL/GenBank/DDBJ whole genome shotgun (WGS) entry which is preliminary data.</text>
</comment>
<dbReference type="PANTHER" id="PTHR30212:SF2">
    <property type="entry name" value="PROTEIN YIIM"/>
    <property type="match status" value="1"/>
</dbReference>
<gene>
    <name evidence="2" type="ORF">EI16_06145</name>
</gene>
<dbReference type="InterPro" id="IPR005302">
    <property type="entry name" value="MoCF_Sase_C"/>
</dbReference>
<evidence type="ECO:0000313" key="3">
    <source>
        <dbReference type="Proteomes" id="UP000027341"/>
    </source>
</evidence>
<dbReference type="PANTHER" id="PTHR30212">
    <property type="entry name" value="PROTEIN YIIM"/>
    <property type="match status" value="1"/>
</dbReference>
<dbReference type="EMBL" id="JMIU01000001">
    <property type="protein sequence ID" value="KDN95871.1"/>
    <property type="molecule type" value="Genomic_DNA"/>
</dbReference>
<dbReference type="GO" id="GO:0030151">
    <property type="term" value="F:molybdenum ion binding"/>
    <property type="evidence" value="ECO:0007669"/>
    <property type="project" value="InterPro"/>
</dbReference>
<dbReference type="RefSeq" id="WP_051623044.1">
    <property type="nucleotide sequence ID" value="NZ_AP020335.1"/>
</dbReference>
<dbReference type="Proteomes" id="UP000027341">
    <property type="component" value="Unassembled WGS sequence"/>
</dbReference>
<feature type="domain" description="MOSC" evidence="1">
    <location>
        <begin position="27"/>
        <end position="158"/>
    </location>
</feature>
<dbReference type="PROSITE" id="PS51340">
    <property type="entry name" value="MOSC"/>
    <property type="match status" value="1"/>
</dbReference>
<evidence type="ECO:0000313" key="2">
    <source>
        <dbReference type="EMBL" id="KDN95871.1"/>
    </source>
</evidence>
<organism evidence="2 3">
    <name type="scientific">Hydrogenovibrio marinus</name>
    <dbReference type="NCBI Taxonomy" id="28885"/>
    <lineage>
        <taxon>Bacteria</taxon>
        <taxon>Pseudomonadati</taxon>
        <taxon>Pseudomonadota</taxon>
        <taxon>Gammaproteobacteria</taxon>
        <taxon>Thiotrichales</taxon>
        <taxon>Piscirickettsiaceae</taxon>
        <taxon>Hydrogenovibrio</taxon>
    </lineage>
</organism>
<dbReference type="InterPro" id="IPR052353">
    <property type="entry name" value="Benzoxazolinone_Detox_Enz"/>
</dbReference>
<evidence type="ECO:0000259" key="1">
    <source>
        <dbReference type="PROSITE" id="PS51340"/>
    </source>
</evidence>